<feature type="compositionally biased region" description="Acidic residues" evidence="1">
    <location>
        <begin position="391"/>
        <end position="435"/>
    </location>
</feature>
<dbReference type="EMBL" id="WJXW01000002">
    <property type="protein sequence ID" value="KAF9739140.1"/>
    <property type="molecule type" value="Genomic_DNA"/>
</dbReference>
<organism evidence="2 3">
    <name type="scientific">Paraphaeosphaeria minitans</name>
    <dbReference type="NCBI Taxonomy" id="565426"/>
    <lineage>
        <taxon>Eukaryota</taxon>
        <taxon>Fungi</taxon>
        <taxon>Dikarya</taxon>
        <taxon>Ascomycota</taxon>
        <taxon>Pezizomycotina</taxon>
        <taxon>Dothideomycetes</taxon>
        <taxon>Pleosporomycetidae</taxon>
        <taxon>Pleosporales</taxon>
        <taxon>Massarineae</taxon>
        <taxon>Didymosphaeriaceae</taxon>
        <taxon>Paraphaeosphaeria</taxon>
    </lineage>
</organism>
<evidence type="ECO:0000313" key="3">
    <source>
        <dbReference type="Proteomes" id="UP000756921"/>
    </source>
</evidence>
<feature type="region of interest" description="Disordered" evidence="1">
    <location>
        <begin position="142"/>
        <end position="163"/>
    </location>
</feature>
<feature type="compositionally biased region" description="Polar residues" evidence="1">
    <location>
        <begin position="269"/>
        <end position="279"/>
    </location>
</feature>
<sequence length="475" mass="51444">MRTVLREELLETISRSSSDALLTPERGENDPPPPSNQRNRPPTATPTATPKSNPPPPRQQKQAANRPSSQASSLYDGDGYEPTALEGREKLNRDVLQAVRRLAPQHIDVFARRFSSEAFANRTMRMQARERQDRAANFADLINSSGPAQPAPSPAREPATRPLPTQYESRLEILRIMHQKVSADSSRQLGPSSSDNGRRPGGPGLSISNLIEQIKRLQGKSEATPPSENIVISPNSARPSFTPSLTVTAPAVPLPPSFAYPLEDWGSIDPSSAPEQDNASSTSVGSKSGGGVTPTQEHNSRSTSPSSECSDETVIYRGPTTFPIAQTETPSIEIEASLITSCASGSSSNDSSDSPGDKEPGGRDSSDSDGDEGGDGDGDGDRGRDKGEDADKSDDEGEDDKAGEGDNEDEDEDEDEGEQNEDEAKEDSAETESNEDPTSFRVFDETFASYRHEDARYHDSMVLRRWVDVLDWWAD</sequence>
<feature type="region of interest" description="Disordered" evidence="1">
    <location>
        <begin position="12"/>
        <end position="86"/>
    </location>
</feature>
<feature type="compositionally biased region" description="Basic and acidic residues" evidence="1">
    <location>
        <begin position="355"/>
        <end position="366"/>
    </location>
</feature>
<comment type="caution">
    <text evidence="2">The sequence shown here is derived from an EMBL/GenBank/DDBJ whole genome shotgun (WGS) entry which is preliminary data.</text>
</comment>
<proteinExistence type="predicted"/>
<feature type="region of interest" description="Disordered" evidence="1">
    <location>
        <begin position="181"/>
        <end position="238"/>
    </location>
</feature>
<accession>A0A9P6GQ96</accession>
<feature type="compositionally biased region" description="Low complexity" evidence="1">
    <location>
        <begin position="36"/>
        <end position="51"/>
    </location>
</feature>
<dbReference type="AlphaFoldDB" id="A0A9P6GQ96"/>
<feature type="compositionally biased region" description="Polar residues" evidence="1">
    <location>
        <begin position="294"/>
        <end position="308"/>
    </location>
</feature>
<dbReference type="Proteomes" id="UP000756921">
    <property type="component" value="Unassembled WGS sequence"/>
</dbReference>
<feature type="compositionally biased region" description="Polar residues" evidence="1">
    <location>
        <begin position="59"/>
        <end position="73"/>
    </location>
</feature>
<name>A0A9P6GQ96_9PLEO</name>
<feature type="compositionally biased region" description="Basic and acidic residues" evidence="1">
    <location>
        <begin position="379"/>
        <end position="390"/>
    </location>
</feature>
<feature type="region of interest" description="Disordered" evidence="1">
    <location>
        <begin position="265"/>
        <end position="441"/>
    </location>
</feature>
<evidence type="ECO:0000256" key="1">
    <source>
        <dbReference type="SAM" id="MobiDB-lite"/>
    </source>
</evidence>
<feature type="compositionally biased region" description="Polar residues" evidence="1">
    <location>
        <begin position="182"/>
        <end position="195"/>
    </location>
</feature>
<protein>
    <submittedName>
        <fullName evidence="2">Uncharacterized protein</fullName>
    </submittedName>
</protein>
<feature type="compositionally biased region" description="Acidic residues" evidence="1">
    <location>
        <begin position="367"/>
        <end position="378"/>
    </location>
</feature>
<evidence type="ECO:0000313" key="2">
    <source>
        <dbReference type="EMBL" id="KAF9739140.1"/>
    </source>
</evidence>
<gene>
    <name evidence="2" type="ORF">PMIN01_01774</name>
</gene>
<feature type="compositionally biased region" description="Low complexity" evidence="1">
    <location>
        <begin position="341"/>
        <end position="354"/>
    </location>
</feature>
<feature type="compositionally biased region" description="Polar residues" evidence="1">
    <location>
        <begin position="224"/>
        <end position="238"/>
    </location>
</feature>
<dbReference type="OrthoDB" id="10596613at2759"/>
<reference evidence="2" key="1">
    <citation type="journal article" date="2020" name="Mol. Plant Microbe Interact.">
        <title>Genome Sequence of the Biocontrol Agent Coniothyrium minitans strain Conio (IMI 134523).</title>
        <authorList>
            <person name="Patel D."/>
            <person name="Shittu T.A."/>
            <person name="Baroncelli R."/>
            <person name="Muthumeenakshi S."/>
            <person name="Osborne T.H."/>
            <person name="Janganan T.K."/>
            <person name="Sreenivasaprasad S."/>
        </authorList>
    </citation>
    <scope>NUCLEOTIDE SEQUENCE</scope>
    <source>
        <strain evidence="2">Conio</strain>
    </source>
</reference>
<keyword evidence="3" id="KW-1185">Reference proteome</keyword>